<dbReference type="AlphaFoldDB" id="A0A941JQ71"/>
<dbReference type="PANTHER" id="PTHR41317:SF1">
    <property type="entry name" value="PD-(D_E)XK NUCLEASE FAMILY TRANSPOSASE"/>
    <property type="match status" value="1"/>
</dbReference>
<dbReference type="EMBL" id="JADQBC010000077">
    <property type="protein sequence ID" value="MBR8828598.1"/>
    <property type="molecule type" value="Genomic_DNA"/>
</dbReference>
<dbReference type="Pfam" id="PF12784">
    <property type="entry name" value="PDDEXK_2"/>
    <property type="match status" value="1"/>
</dbReference>
<comment type="caution">
    <text evidence="1">The sequence shown here is derived from an EMBL/GenBank/DDBJ whole genome shotgun (WGS) entry which is preliminary data.</text>
</comment>
<evidence type="ECO:0000313" key="1">
    <source>
        <dbReference type="EMBL" id="MBR8828598.1"/>
    </source>
</evidence>
<protein>
    <submittedName>
        <fullName evidence="1">Rpn family recombination-promoting nuclease/putative transposase</fullName>
    </submittedName>
</protein>
<gene>
    <name evidence="1" type="ORF">DSM107014_11985</name>
</gene>
<proteinExistence type="predicted"/>
<accession>A0A941JQ71</accession>
<organism evidence="1 2">
    <name type="scientific">Gomphosphaeria aponina SAG 52.96 = DSM 107014</name>
    <dbReference type="NCBI Taxonomy" id="1521640"/>
    <lineage>
        <taxon>Bacteria</taxon>
        <taxon>Bacillati</taxon>
        <taxon>Cyanobacteriota</taxon>
        <taxon>Cyanophyceae</taxon>
        <taxon>Oscillatoriophycideae</taxon>
        <taxon>Chroococcales</taxon>
        <taxon>Gomphosphaeriaceae</taxon>
        <taxon>Gomphosphaeria</taxon>
    </lineage>
</organism>
<dbReference type="PANTHER" id="PTHR41317">
    <property type="entry name" value="PD-(D_E)XK NUCLEASE FAMILY TRANSPOSASE"/>
    <property type="match status" value="1"/>
</dbReference>
<dbReference type="Proteomes" id="UP000767446">
    <property type="component" value="Unassembled WGS sequence"/>
</dbReference>
<dbReference type="InterPro" id="IPR010106">
    <property type="entry name" value="RpnA"/>
</dbReference>
<dbReference type="NCBIfam" id="TIGR01784">
    <property type="entry name" value="T_den_put_tspse"/>
    <property type="match status" value="1"/>
</dbReference>
<name>A0A941JQ71_9CHRO</name>
<sequence>MRFISPTTDFAFKRIFGSTESREILISFLNSLIYAGKKEIEDLEILDPYSGGRVVYLKDSFLDVKAVLSNKKTVIIEMQLVNLGAFEKRVLYNLAKTYVNQLQTGAGYKNLQPVIALTITNFQMFDESETIINHFVFQETQEKYEYKYRELEMVFVELPKFNKSLEELTNITDKWLYFLKNTSDLEFVPVSISDVSEIRQALNIAERANLQPEELDEVQNRELFIESYEGAIVRAKEEALTEG</sequence>
<reference evidence="1" key="1">
    <citation type="submission" date="2021-02" db="EMBL/GenBank/DDBJ databases">
        <title>Metagenome analyses of Stigonema ocellatum DSM 106950, Chlorogloea purpurea SAG 13.99 and Gomphosphaeria aponina DSM 107014.</title>
        <authorList>
            <person name="Marter P."/>
            <person name="Huang S."/>
        </authorList>
    </citation>
    <scope>NUCLEOTIDE SEQUENCE</scope>
    <source>
        <strain evidence="1">JP213</strain>
    </source>
</reference>
<evidence type="ECO:0000313" key="2">
    <source>
        <dbReference type="Proteomes" id="UP000767446"/>
    </source>
</evidence>